<feature type="domain" description="Response regulatory" evidence="15">
    <location>
        <begin position="856"/>
        <end position="973"/>
    </location>
</feature>
<dbReference type="SMART" id="SM00388">
    <property type="entry name" value="HisKA"/>
    <property type="match status" value="1"/>
</dbReference>
<dbReference type="InterPro" id="IPR003018">
    <property type="entry name" value="GAF"/>
</dbReference>
<dbReference type="InterPro" id="IPR003661">
    <property type="entry name" value="HisK_dim/P_dom"/>
</dbReference>
<dbReference type="SMART" id="SM00387">
    <property type="entry name" value="HATPase_c"/>
    <property type="match status" value="1"/>
</dbReference>
<dbReference type="SMART" id="SM00065">
    <property type="entry name" value="GAF"/>
    <property type="match status" value="3"/>
</dbReference>
<keyword evidence="17" id="KW-1185">Reference proteome</keyword>
<evidence type="ECO:0000259" key="14">
    <source>
        <dbReference type="PROSITE" id="PS50109"/>
    </source>
</evidence>
<evidence type="ECO:0000256" key="13">
    <source>
        <dbReference type="SAM" id="MobiDB-lite"/>
    </source>
</evidence>
<dbReference type="GO" id="GO:0005524">
    <property type="term" value="F:ATP binding"/>
    <property type="evidence" value="ECO:0007669"/>
    <property type="project" value="UniProtKB-KW"/>
</dbReference>
<dbReference type="CDD" id="cd16922">
    <property type="entry name" value="HATPase_EvgS-ArcB-TorS-like"/>
    <property type="match status" value="1"/>
</dbReference>
<dbReference type="KEGG" id="llu:AKJ09_01140"/>
<dbReference type="Pfam" id="PF00512">
    <property type="entry name" value="HisKA"/>
    <property type="match status" value="1"/>
</dbReference>
<evidence type="ECO:0000313" key="17">
    <source>
        <dbReference type="Proteomes" id="UP000064967"/>
    </source>
</evidence>
<dbReference type="GO" id="GO:0009927">
    <property type="term" value="F:histidine phosphotransfer kinase activity"/>
    <property type="evidence" value="ECO:0007669"/>
    <property type="project" value="TreeGrafter"/>
</dbReference>
<evidence type="ECO:0000256" key="1">
    <source>
        <dbReference type="ARBA" id="ARBA00000085"/>
    </source>
</evidence>
<evidence type="ECO:0000256" key="11">
    <source>
        <dbReference type="ARBA" id="ARBA00023136"/>
    </source>
</evidence>
<dbReference type="Proteomes" id="UP000064967">
    <property type="component" value="Chromosome"/>
</dbReference>
<feature type="region of interest" description="Disordered" evidence="13">
    <location>
        <begin position="1"/>
        <end position="62"/>
    </location>
</feature>
<dbReference type="GO" id="GO:0000155">
    <property type="term" value="F:phosphorelay sensor kinase activity"/>
    <property type="evidence" value="ECO:0007669"/>
    <property type="project" value="InterPro"/>
</dbReference>
<dbReference type="Pfam" id="PF13185">
    <property type="entry name" value="GAF_2"/>
    <property type="match status" value="2"/>
</dbReference>
<dbReference type="PRINTS" id="PR00344">
    <property type="entry name" value="BCTRLSENSOR"/>
</dbReference>
<dbReference type="InterPro" id="IPR004358">
    <property type="entry name" value="Sig_transdc_His_kin-like_C"/>
</dbReference>
<keyword evidence="4" id="KW-1003">Cell membrane</keyword>
<dbReference type="InterPro" id="IPR036097">
    <property type="entry name" value="HisK_dim/P_sf"/>
</dbReference>
<dbReference type="STRING" id="1391654.AKJ09_01140"/>
<dbReference type="CDD" id="cd00082">
    <property type="entry name" value="HisKA"/>
    <property type="match status" value="1"/>
</dbReference>
<dbReference type="SUPFAM" id="SSF52172">
    <property type="entry name" value="CheY-like"/>
    <property type="match status" value="1"/>
</dbReference>
<comment type="catalytic activity">
    <reaction evidence="1">
        <text>ATP + protein L-histidine = ADP + protein N-phospho-L-histidine.</text>
        <dbReference type="EC" id="2.7.13.3"/>
    </reaction>
</comment>
<sequence>MHSADRRRLSTPELEHTRGQSGHGLATADLAAEGDDEITGRRRVIPGRRREDPVESAQAAHRRSSFLVHASSMLLSMSFDPAETLRKLATMTVPTIADACTVVMTDERTGKLRCVANVWSDPNKDALASSIQERYPAEEDTSVGIGRIIKTGVAELHSVFDGAMVSRMARSPEHFEMLRALGIQSLVIAPLQSRRGVIGALALFSVSEGRRYQTTDLEMAEQLAASAGLAAENARLHQAEQRARATIERTASRMHRLQDIVTDLAAAMTSEDVARAVIQHSLAAFGAAAATIWTLDAATNVMRRRNSSCEHTLDEPRDVVSLDRSTPFTEAVREKRPIFVVSRDDFRRRYPSEPEAAEHLDGFACLPLVVRGEVFGTLVFSFDGRHVSDDDERKFMVLVASYCAQGLYRTHAYEAERRARSEMALLYAFVDAVNRATTITDVYDSALDAIQGALGDVSCAIVLYAEGGLPRFKAWRGISEIFRQTFDGHSAWPREGKDPQPLFVDDVETDPRMAVYLRQLHSENVGAVAFFPLVHNAALLGMLVVGSSVPRRFEDDAGLMQTIAAQIAQAVVRKLSETEAQAARADAEHASRMKDEFLAVVSHELRTPLASITGWANILQTDRKNDPAILAKGLAVIERNAKAQATIIEDILDVSRIIRGNLVLDAKPVSLAPVIVEAIESLKTSATAKEIDVEFDPGDDPFSLVGDAERLRQIAWNLVSNAIKFTPARGKVRVRLRRELTAIVLEVSDSGKGIQRDFLPFVFDRFRQGDSSTTRREGGLGLGLSIVRQLVELHGGQVGVTSDGPGLGTTFHATFPVRAVAAEPPHERLIGEGDPTVGERPSAQSWSDIPDLGDLRVLVVDDQADAREMLTTALEAYGATVAVAGSVHDALGVLRAFEPHVIVTDIGMPDEDGYALLRHVRAMDGSLKSIPAVALTAYARAEDARRCREAGFESHVTKPVRPEHLARAVANTQVSKARAYSAAQLR</sequence>
<feature type="domain" description="Histidine kinase" evidence="14">
    <location>
        <begin position="600"/>
        <end position="819"/>
    </location>
</feature>
<evidence type="ECO:0000259" key="15">
    <source>
        <dbReference type="PROSITE" id="PS50110"/>
    </source>
</evidence>
<comment type="subcellular location">
    <subcellularLocation>
        <location evidence="2">Cell membrane</location>
    </subcellularLocation>
</comment>
<dbReference type="SUPFAM" id="SSF55874">
    <property type="entry name" value="ATPase domain of HSP90 chaperone/DNA topoisomerase II/histidine kinase"/>
    <property type="match status" value="1"/>
</dbReference>
<reference evidence="16 17" key="1">
    <citation type="submission" date="2015-08" db="EMBL/GenBank/DDBJ databases">
        <authorList>
            <person name="Babu N.S."/>
            <person name="Beckwith C.J."/>
            <person name="Beseler K.G."/>
            <person name="Brison A."/>
            <person name="Carone J.V."/>
            <person name="Caskin T.P."/>
            <person name="Diamond M."/>
            <person name="Durham M.E."/>
            <person name="Foxe J.M."/>
            <person name="Go M."/>
            <person name="Henderson B.A."/>
            <person name="Jones I.B."/>
            <person name="McGettigan J.A."/>
            <person name="Micheletti S.J."/>
            <person name="Nasrallah M.E."/>
            <person name="Ortiz D."/>
            <person name="Piller C.R."/>
            <person name="Privatt S.R."/>
            <person name="Schneider S.L."/>
            <person name="Sharp S."/>
            <person name="Smith T.C."/>
            <person name="Stanton J.D."/>
            <person name="Ullery H.E."/>
            <person name="Wilson R.J."/>
            <person name="Serrano M.G."/>
            <person name="Buck G."/>
            <person name="Lee V."/>
            <person name="Wang Y."/>
            <person name="Carvalho R."/>
            <person name="Voegtly L."/>
            <person name="Shi R."/>
            <person name="Duckworth R."/>
            <person name="Johnson A."/>
            <person name="Loviza R."/>
            <person name="Walstead R."/>
            <person name="Shah Z."/>
            <person name="Kiflezghi M."/>
            <person name="Wade K."/>
            <person name="Ball S.L."/>
            <person name="Bradley K.W."/>
            <person name="Asai D.J."/>
            <person name="Bowman C.A."/>
            <person name="Russell D.A."/>
            <person name="Pope W.H."/>
            <person name="Jacobs-Sera D."/>
            <person name="Hendrix R.W."/>
            <person name="Hatfull G.F."/>
        </authorList>
    </citation>
    <scope>NUCLEOTIDE SEQUENCE [LARGE SCALE GENOMIC DNA]</scope>
    <source>
        <strain evidence="16 17">DSM 27648</strain>
    </source>
</reference>
<evidence type="ECO:0000256" key="9">
    <source>
        <dbReference type="ARBA" id="ARBA00022840"/>
    </source>
</evidence>
<feature type="compositionally biased region" description="Basic and acidic residues" evidence="13">
    <location>
        <begin position="1"/>
        <end position="18"/>
    </location>
</feature>
<dbReference type="Pfam" id="PF02518">
    <property type="entry name" value="HATPase_c"/>
    <property type="match status" value="1"/>
</dbReference>
<dbReference type="FunFam" id="3.30.565.10:FF:000023">
    <property type="entry name" value="PAS domain-containing sensor histidine kinase"/>
    <property type="match status" value="1"/>
</dbReference>
<organism evidence="16 17">
    <name type="scientific">Labilithrix luteola</name>
    <dbReference type="NCBI Taxonomy" id="1391654"/>
    <lineage>
        <taxon>Bacteria</taxon>
        <taxon>Pseudomonadati</taxon>
        <taxon>Myxococcota</taxon>
        <taxon>Polyangia</taxon>
        <taxon>Polyangiales</taxon>
        <taxon>Labilitrichaceae</taxon>
        <taxon>Labilithrix</taxon>
    </lineage>
</organism>
<keyword evidence="6" id="KW-0808">Transferase</keyword>
<name>A0A0K1PM51_9BACT</name>
<evidence type="ECO:0000256" key="6">
    <source>
        <dbReference type="ARBA" id="ARBA00022679"/>
    </source>
</evidence>
<evidence type="ECO:0000256" key="2">
    <source>
        <dbReference type="ARBA" id="ARBA00004236"/>
    </source>
</evidence>
<dbReference type="PANTHER" id="PTHR43047:SF72">
    <property type="entry name" value="OSMOSENSING HISTIDINE PROTEIN KINASE SLN1"/>
    <property type="match status" value="1"/>
</dbReference>
<dbReference type="EMBL" id="CP012333">
    <property type="protein sequence ID" value="AKU94476.1"/>
    <property type="molecule type" value="Genomic_DNA"/>
</dbReference>
<keyword evidence="11" id="KW-0472">Membrane</keyword>
<dbReference type="InterPro" id="IPR005467">
    <property type="entry name" value="His_kinase_dom"/>
</dbReference>
<dbReference type="SUPFAM" id="SSF55781">
    <property type="entry name" value="GAF domain-like"/>
    <property type="match status" value="3"/>
</dbReference>
<dbReference type="EC" id="2.7.13.3" evidence="3"/>
<dbReference type="Pfam" id="PF01590">
    <property type="entry name" value="GAF"/>
    <property type="match status" value="1"/>
</dbReference>
<keyword evidence="5 12" id="KW-0597">Phosphoprotein</keyword>
<dbReference type="InterPro" id="IPR036890">
    <property type="entry name" value="HATPase_C_sf"/>
</dbReference>
<evidence type="ECO:0000256" key="4">
    <source>
        <dbReference type="ARBA" id="ARBA00022475"/>
    </source>
</evidence>
<dbReference type="Gene3D" id="3.40.50.2300">
    <property type="match status" value="1"/>
</dbReference>
<evidence type="ECO:0000256" key="7">
    <source>
        <dbReference type="ARBA" id="ARBA00022741"/>
    </source>
</evidence>
<evidence type="ECO:0000256" key="3">
    <source>
        <dbReference type="ARBA" id="ARBA00012438"/>
    </source>
</evidence>
<evidence type="ECO:0000256" key="10">
    <source>
        <dbReference type="ARBA" id="ARBA00023012"/>
    </source>
</evidence>
<evidence type="ECO:0000256" key="8">
    <source>
        <dbReference type="ARBA" id="ARBA00022777"/>
    </source>
</evidence>
<dbReference type="CDD" id="cd17580">
    <property type="entry name" value="REC_2_DhkD-like"/>
    <property type="match status" value="1"/>
</dbReference>
<keyword evidence="8" id="KW-0418">Kinase</keyword>
<dbReference type="Gene3D" id="1.10.287.130">
    <property type="match status" value="1"/>
</dbReference>
<evidence type="ECO:0000256" key="5">
    <source>
        <dbReference type="ARBA" id="ARBA00022553"/>
    </source>
</evidence>
<proteinExistence type="predicted"/>
<dbReference type="PROSITE" id="PS50109">
    <property type="entry name" value="HIS_KIN"/>
    <property type="match status" value="1"/>
</dbReference>
<gene>
    <name evidence="16" type="ORF">AKJ09_01140</name>
</gene>
<dbReference type="InterPro" id="IPR001789">
    <property type="entry name" value="Sig_transdc_resp-reg_receiver"/>
</dbReference>
<dbReference type="SUPFAM" id="SSF47384">
    <property type="entry name" value="Homodimeric domain of signal transducing histidine kinase"/>
    <property type="match status" value="1"/>
</dbReference>
<protein>
    <recommendedName>
        <fullName evidence="3">histidine kinase</fullName>
        <ecNumber evidence="3">2.7.13.3</ecNumber>
    </recommendedName>
</protein>
<evidence type="ECO:0000313" key="16">
    <source>
        <dbReference type="EMBL" id="AKU94476.1"/>
    </source>
</evidence>
<dbReference type="Pfam" id="PF00072">
    <property type="entry name" value="Response_reg"/>
    <property type="match status" value="1"/>
</dbReference>
<dbReference type="PANTHER" id="PTHR43047">
    <property type="entry name" value="TWO-COMPONENT HISTIDINE PROTEIN KINASE"/>
    <property type="match status" value="1"/>
</dbReference>
<dbReference type="InterPro" id="IPR011006">
    <property type="entry name" value="CheY-like_superfamily"/>
</dbReference>
<dbReference type="Gene3D" id="3.30.565.10">
    <property type="entry name" value="Histidine kinase-like ATPase, C-terminal domain"/>
    <property type="match status" value="1"/>
</dbReference>
<dbReference type="AlphaFoldDB" id="A0A0K1PM51"/>
<evidence type="ECO:0000256" key="12">
    <source>
        <dbReference type="PROSITE-ProRule" id="PRU00169"/>
    </source>
</evidence>
<accession>A0A0K1PM51</accession>
<keyword evidence="7" id="KW-0547">Nucleotide-binding</keyword>
<dbReference type="InterPro" id="IPR029016">
    <property type="entry name" value="GAF-like_dom_sf"/>
</dbReference>
<dbReference type="Gene3D" id="3.30.450.40">
    <property type="match status" value="3"/>
</dbReference>
<dbReference type="GO" id="GO:0005886">
    <property type="term" value="C:plasma membrane"/>
    <property type="evidence" value="ECO:0007669"/>
    <property type="project" value="UniProtKB-SubCell"/>
</dbReference>
<keyword evidence="9" id="KW-0067">ATP-binding</keyword>
<dbReference type="InterPro" id="IPR003594">
    <property type="entry name" value="HATPase_dom"/>
</dbReference>
<dbReference type="PROSITE" id="PS50110">
    <property type="entry name" value="RESPONSE_REGULATORY"/>
    <property type="match status" value="1"/>
</dbReference>
<dbReference type="SMART" id="SM00448">
    <property type="entry name" value="REC"/>
    <property type="match status" value="1"/>
</dbReference>
<keyword evidence="10" id="KW-0902">Two-component regulatory system</keyword>
<feature type="modified residue" description="4-aspartylphosphate" evidence="12">
    <location>
        <position position="905"/>
    </location>
</feature>